<keyword evidence="1" id="KW-0547">Nucleotide-binding</keyword>
<gene>
    <name evidence="4" type="ORF">G6045_01870</name>
</gene>
<dbReference type="EMBL" id="JAAKZW010000003">
    <property type="protein sequence ID" value="NGO74435.1"/>
    <property type="molecule type" value="Genomic_DNA"/>
</dbReference>
<dbReference type="InterPro" id="IPR027417">
    <property type="entry name" value="P-loop_NTPase"/>
</dbReference>
<sequence length="408" mass="42085">MAQGDKTQAAAVQEAVLAACAPGRSVAVLIEGAPGLGKTALLEKVAHQAAVTGTVLTAAAGERQRPFGMLARLLAGSSEPDLSGLLTTDDRSATDIGAALCSQLRDLGRRGSVTVCVDDVHHCDVQSLQALQYVLRTAQPAPVTVVAATATFGDRWRALLPADTLRSPQVHRMRLALLAPAETERFVTAHATATGRIPPRAAARLHRLSGGNPLLLQALLAEDALTCHPVPEGPFVQGVARLLRHSGPAARATAHTLAVLGGHPLDPPLLAELIDGGAPVVVGALDALRSCGLLDGLGRREPAVLAGVLADCEAPELTRLRLRVAHALHTAKAPATAVAAPLLALIADGARPAADAADQALLVQTARDLAAAAATLRTQGRTDQADSLERAARQLHVQVDDLESSEAL</sequence>
<dbReference type="InterPro" id="IPR041664">
    <property type="entry name" value="AAA_16"/>
</dbReference>
<dbReference type="Pfam" id="PF13191">
    <property type="entry name" value="AAA_16"/>
    <property type="match status" value="1"/>
</dbReference>
<evidence type="ECO:0000259" key="3">
    <source>
        <dbReference type="SMART" id="SM00382"/>
    </source>
</evidence>
<dbReference type="AlphaFoldDB" id="A0A6G4XA86"/>
<dbReference type="InterPro" id="IPR003593">
    <property type="entry name" value="AAA+_ATPase"/>
</dbReference>
<evidence type="ECO:0000313" key="5">
    <source>
        <dbReference type="Proteomes" id="UP000481109"/>
    </source>
</evidence>
<organism evidence="4 5">
    <name type="scientific">Streptomyces mesophilus</name>
    <dbReference type="NCBI Taxonomy" id="1775132"/>
    <lineage>
        <taxon>Bacteria</taxon>
        <taxon>Bacillati</taxon>
        <taxon>Actinomycetota</taxon>
        <taxon>Actinomycetes</taxon>
        <taxon>Kitasatosporales</taxon>
        <taxon>Streptomycetaceae</taxon>
        <taxon>Streptomyces</taxon>
    </lineage>
</organism>
<comment type="caution">
    <text evidence="4">The sequence shown here is derived from an EMBL/GenBank/DDBJ whole genome shotgun (WGS) entry which is preliminary data.</text>
</comment>
<dbReference type="GO" id="GO:0004016">
    <property type="term" value="F:adenylate cyclase activity"/>
    <property type="evidence" value="ECO:0007669"/>
    <property type="project" value="TreeGrafter"/>
</dbReference>
<evidence type="ECO:0000256" key="2">
    <source>
        <dbReference type="ARBA" id="ARBA00022840"/>
    </source>
</evidence>
<reference evidence="4 5" key="1">
    <citation type="submission" date="2020-02" db="EMBL/GenBank/DDBJ databases">
        <title>Whole-genome analyses of novel actinobacteria.</title>
        <authorList>
            <person name="Sahin N."/>
            <person name="Tokatli A."/>
        </authorList>
    </citation>
    <scope>NUCLEOTIDE SEQUENCE [LARGE SCALE GENOMIC DNA]</scope>
    <source>
        <strain evidence="4 5">YC504</strain>
    </source>
</reference>
<feature type="domain" description="AAA+ ATPase" evidence="3">
    <location>
        <begin position="24"/>
        <end position="177"/>
    </location>
</feature>
<accession>A0A6G4XA86</accession>
<dbReference type="RefSeq" id="WP_165329956.1">
    <property type="nucleotide sequence ID" value="NZ_JAAKZW010000003.1"/>
</dbReference>
<protein>
    <submittedName>
        <fullName evidence="4">AAA family ATPase</fullName>
    </submittedName>
</protein>
<dbReference type="SUPFAM" id="SSF52540">
    <property type="entry name" value="P-loop containing nucleoside triphosphate hydrolases"/>
    <property type="match status" value="1"/>
</dbReference>
<dbReference type="Proteomes" id="UP000481109">
    <property type="component" value="Unassembled WGS sequence"/>
</dbReference>
<proteinExistence type="predicted"/>
<dbReference type="GO" id="GO:0005737">
    <property type="term" value="C:cytoplasm"/>
    <property type="evidence" value="ECO:0007669"/>
    <property type="project" value="TreeGrafter"/>
</dbReference>
<dbReference type="GO" id="GO:0005524">
    <property type="term" value="F:ATP binding"/>
    <property type="evidence" value="ECO:0007669"/>
    <property type="project" value="UniProtKB-KW"/>
</dbReference>
<keyword evidence="5" id="KW-1185">Reference proteome</keyword>
<evidence type="ECO:0000256" key="1">
    <source>
        <dbReference type="ARBA" id="ARBA00022741"/>
    </source>
</evidence>
<name>A0A6G4XA86_9ACTN</name>
<keyword evidence="2" id="KW-0067">ATP-binding</keyword>
<dbReference type="SMART" id="SM00382">
    <property type="entry name" value="AAA"/>
    <property type="match status" value="1"/>
</dbReference>
<evidence type="ECO:0000313" key="4">
    <source>
        <dbReference type="EMBL" id="NGO74435.1"/>
    </source>
</evidence>
<dbReference type="Gene3D" id="3.40.50.300">
    <property type="entry name" value="P-loop containing nucleotide triphosphate hydrolases"/>
    <property type="match status" value="1"/>
</dbReference>
<dbReference type="PANTHER" id="PTHR16305">
    <property type="entry name" value="TESTICULAR SOLUBLE ADENYLYL CYCLASE"/>
    <property type="match status" value="1"/>
</dbReference>
<dbReference type="PANTHER" id="PTHR16305:SF35">
    <property type="entry name" value="TRANSCRIPTIONAL ACTIVATOR DOMAIN"/>
    <property type="match status" value="1"/>
</dbReference>